<keyword evidence="8" id="KW-1185">Reference proteome</keyword>
<dbReference type="InterPro" id="IPR036291">
    <property type="entry name" value="NAD(P)-bd_dom_sf"/>
</dbReference>
<dbReference type="Pfam" id="PF00389">
    <property type="entry name" value="2-Hacid_dh"/>
    <property type="match status" value="1"/>
</dbReference>
<evidence type="ECO:0000259" key="6">
    <source>
        <dbReference type="Pfam" id="PF02826"/>
    </source>
</evidence>
<keyword evidence="2 4" id="KW-0560">Oxidoreductase</keyword>
<proteinExistence type="inferred from homology"/>
<dbReference type="PANTHER" id="PTHR10996:SF283">
    <property type="entry name" value="GLYOXYLATE_HYDROXYPYRUVATE REDUCTASE B"/>
    <property type="match status" value="1"/>
</dbReference>
<dbReference type="InterPro" id="IPR029753">
    <property type="entry name" value="D-isomer_DH_CS"/>
</dbReference>
<dbReference type="GO" id="GO:0030267">
    <property type="term" value="F:glyoxylate reductase (NADPH) activity"/>
    <property type="evidence" value="ECO:0007669"/>
    <property type="project" value="UniProtKB-EC"/>
</dbReference>
<dbReference type="OrthoDB" id="9805416at2"/>
<dbReference type="FunFam" id="3.40.50.720:FF:000462">
    <property type="entry name" value="Glyoxylate reductase (NADP+)"/>
    <property type="match status" value="1"/>
</dbReference>
<reference evidence="7 8" key="1">
    <citation type="submission" date="2017-08" db="EMBL/GenBank/DDBJ databases">
        <title>Halomonas alkalisoli sp. nov., isolated from saline alkaline soil.</title>
        <authorList>
            <person name="Wang D."/>
            <person name="Zhang G."/>
        </authorList>
    </citation>
    <scope>NUCLEOTIDE SEQUENCE [LARGE SCALE GENOMIC DNA]</scope>
    <source>
        <strain evidence="7 8">WRN001</strain>
    </source>
</reference>
<keyword evidence="3" id="KW-0520">NAD</keyword>
<gene>
    <name evidence="7" type="ORF">CK498_03445</name>
</gene>
<evidence type="ECO:0000256" key="3">
    <source>
        <dbReference type="ARBA" id="ARBA00023027"/>
    </source>
</evidence>
<protein>
    <submittedName>
        <fullName evidence="7">Bifunctional glyoxylate/hydroxypyruvate reductase B</fullName>
        <ecNumber evidence="7">1.1.1.79</ecNumber>
        <ecNumber evidence="7">1.1.1.81</ecNumber>
    </submittedName>
</protein>
<dbReference type="PANTHER" id="PTHR10996">
    <property type="entry name" value="2-HYDROXYACID DEHYDROGENASE-RELATED"/>
    <property type="match status" value="1"/>
</dbReference>
<dbReference type="SUPFAM" id="SSF51735">
    <property type="entry name" value="NAD(P)-binding Rossmann-fold domains"/>
    <property type="match status" value="1"/>
</dbReference>
<dbReference type="RefSeq" id="WP_095619584.1">
    <property type="nucleotide sequence ID" value="NZ_NSKB01000001.1"/>
</dbReference>
<evidence type="ECO:0000259" key="5">
    <source>
        <dbReference type="Pfam" id="PF00389"/>
    </source>
</evidence>
<name>A0A2A2F4D6_9GAMM</name>
<dbReference type="AlphaFoldDB" id="A0A2A2F4D6"/>
<dbReference type="EC" id="1.1.1.81" evidence="7"/>
<dbReference type="Proteomes" id="UP000217771">
    <property type="component" value="Unassembled WGS sequence"/>
</dbReference>
<organism evidence="7 8">
    <name type="scientific">Halomonas salipaludis</name>
    <dbReference type="NCBI Taxonomy" id="2032625"/>
    <lineage>
        <taxon>Bacteria</taxon>
        <taxon>Pseudomonadati</taxon>
        <taxon>Pseudomonadota</taxon>
        <taxon>Gammaproteobacteria</taxon>
        <taxon>Oceanospirillales</taxon>
        <taxon>Halomonadaceae</taxon>
        <taxon>Halomonas</taxon>
    </lineage>
</organism>
<comment type="caution">
    <text evidence="7">The sequence shown here is derived from an EMBL/GenBank/DDBJ whole genome shotgun (WGS) entry which is preliminary data.</text>
</comment>
<comment type="similarity">
    <text evidence="1 4">Belongs to the D-isomer specific 2-hydroxyacid dehydrogenase family.</text>
</comment>
<dbReference type="EMBL" id="NSKB01000001">
    <property type="protein sequence ID" value="PAU79574.1"/>
    <property type="molecule type" value="Genomic_DNA"/>
</dbReference>
<keyword evidence="7" id="KW-0670">Pyruvate</keyword>
<evidence type="ECO:0000256" key="4">
    <source>
        <dbReference type="RuleBase" id="RU003719"/>
    </source>
</evidence>
<dbReference type="EC" id="1.1.1.79" evidence="7"/>
<dbReference type="InterPro" id="IPR006140">
    <property type="entry name" value="D-isomer_DH_NAD-bd"/>
</dbReference>
<accession>A0A2A2F4D6</accession>
<sequence>MNKRIVAVRRLHADHLQQLEGKFHVDYFPHLDDDNLDEYHAALARAHGLIGGKLSVTPALLDGAPHLEVVATISVGYDNFPVDEMSRRGIVLCNTPDVLTETTADTGFALIMATARRVPELDRFVREGQWQAHVDEAQFGRDVHGKTLGMVGMGRIGAAVARRGALGFGMPVIYSNASPKPVLEAELGARSCSFEELLACADIVCVTVPLTDSTRHLIGADAFRQMKRSAIFVNIARGPVVDEAAMVTALQEGEIAGAGLDVFEQEPLPATSPLLGLPQVVLLPHIGSATHETRAAMAQLAVDNIVLALQGQAPPNGVNLGVLSMNSALY</sequence>
<evidence type="ECO:0000256" key="2">
    <source>
        <dbReference type="ARBA" id="ARBA00023002"/>
    </source>
</evidence>
<dbReference type="GO" id="GO:0016618">
    <property type="term" value="F:hydroxypyruvate reductase [NAD(P)H] activity"/>
    <property type="evidence" value="ECO:0007669"/>
    <property type="project" value="UniProtKB-EC"/>
</dbReference>
<dbReference type="Gene3D" id="3.40.50.720">
    <property type="entry name" value="NAD(P)-binding Rossmann-like Domain"/>
    <property type="match status" value="2"/>
</dbReference>
<evidence type="ECO:0000256" key="1">
    <source>
        <dbReference type="ARBA" id="ARBA00005854"/>
    </source>
</evidence>
<evidence type="ECO:0000313" key="7">
    <source>
        <dbReference type="EMBL" id="PAU79574.1"/>
    </source>
</evidence>
<feature type="domain" description="D-isomer specific 2-hydroxyacid dehydrogenase catalytic" evidence="5">
    <location>
        <begin position="9"/>
        <end position="319"/>
    </location>
</feature>
<evidence type="ECO:0000313" key="8">
    <source>
        <dbReference type="Proteomes" id="UP000217771"/>
    </source>
</evidence>
<dbReference type="PROSITE" id="PS00671">
    <property type="entry name" value="D_2_HYDROXYACID_DH_3"/>
    <property type="match status" value="1"/>
</dbReference>
<dbReference type="GO" id="GO:0051287">
    <property type="term" value="F:NAD binding"/>
    <property type="evidence" value="ECO:0007669"/>
    <property type="project" value="InterPro"/>
</dbReference>
<dbReference type="Pfam" id="PF02826">
    <property type="entry name" value="2-Hacid_dh_C"/>
    <property type="match status" value="1"/>
</dbReference>
<dbReference type="SUPFAM" id="SSF52283">
    <property type="entry name" value="Formate/glycerate dehydrogenase catalytic domain-like"/>
    <property type="match status" value="1"/>
</dbReference>
<feature type="domain" description="D-isomer specific 2-hydroxyacid dehydrogenase NAD-binding" evidence="6">
    <location>
        <begin position="108"/>
        <end position="287"/>
    </location>
</feature>
<dbReference type="GO" id="GO:0005829">
    <property type="term" value="C:cytosol"/>
    <property type="evidence" value="ECO:0007669"/>
    <property type="project" value="TreeGrafter"/>
</dbReference>
<dbReference type="InterPro" id="IPR050223">
    <property type="entry name" value="D-isomer_2-hydroxyacid_DH"/>
</dbReference>
<dbReference type="InterPro" id="IPR006139">
    <property type="entry name" value="D-isomer_2_OHA_DH_cat_dom"/>
</dbReference>
<dbReference type="CDD" id="cd05301">
    <property type="entry name" value="GDH"/>
    <property type="match status" value="1"/>
</dbReference>